<accession>A0A1X6YS54</accession>
<feature type="region of interest" description="Disordered" evidence="1">
    <location>
        <begin position="263"/>
        <end position="286"/>
    </location>
</feature>
<protein>
    <recommendedName>
        <fullName evidence="4">Sulfotransferase family protein</fullName>
    </recommendedName>
</protein>
<keyword evidence="3" id="KW-1185">Reference proteome</keyword>
<evidence type="ECO:0000313" key="2">
    <source>
        <dbReference type="EMBL" id="SLN29314.1"/>
    </source>
</evidence>
<dbReference type="InterPro" id="IPR027417">
    <property type="entry name" value="P-loop_NTPase"/>
</dbReference>
<dbReference type="RefSeq" id="WP_143535060.1">
    <property type="nucleotide sequence ID" value="NZ_FWFK01000002.1"/>
</dbReference>
<evidence type="ECO:0000256" key="1">
    <source>
        <dbReference type="SAM" id="MobiDB-lite"/>
    </source>
</evidence>
<name>A0A1X6YS54_9RHOB</name>
<dbReference type="AlphaFoldDB" id="A0A1X6YS54"/>
<sequence>MPTAPKSGPGPTARMVAGARRLLGRLAAPASAGSVLSPPAGGDASYEYKRVTLVVNPGLLAERLGRETLVCCGAARGMTSVVAYTLFDQGYFLGERLQHRNFEDVDMRRAIPPRDQMLRPLANRPDFTTLVAARNADYTRWGFKIPHAVEHVPELCRLLRDPVILLCVRNPVGTGKSIVQRSETETGGIDQIMHASLRWVPALQYLVGQADVPALICDMDIVRRRPFAFVRDLKEALDLEGDADAIAETIGTAGYKRAEARPGMTFVSDDAPASDAAPDDADRPAP</sequence>
<dbReference type="Gene3D" id="3.40.50.300">
    <property type="entry name" value="P-loop containing nucleotide triphosphate hydrolases"/>
    <property type="match status" value="1"/>
</dbReference>
<dbReference type="Proteomes" id="UP000193570">
    <property type="component" value="Unassembled WGS sequence"/>
</dbReference>
<dbReference type="EMBL" id="FWFK01000002">
    <property type="protein sequence ID" value="SLN29314.1"/>
    <property type="molecule type" value="Genomic_DNA"/>
</dbReference>
<gene>
    <name evidence="2" type="ORF">ROJ8625_01264</name>
</gene>
<reference evidence="2 3" key="1">
    <citation type="submission" date="2017-03" db="EMBL/GenBank/DDBJ databases">
        <authorList>
            <person name="Afonso C.L."/>
            <person name="Miller P.J."/>
            <person name="Scott M.A."/>
            <person name="Spackman E."/>
            <person name="Goraichik I."/>
            <person name="Dimitrov K.M."/>
            <person name="Suarez D.L."/>
            <person name="Swayne D.E."/>
        </authorList>
    </citation>
    <scope>NUCLEOTIDE SEQUENCE [LARGE SCALE GENOMIC DNA]</scope>
    <source>
        <strain evidence="2 3">CECT 8625</strain>
    </source>
</reference>
<evidence type="ECO:0008006" key="4">
    <source>
        <dbReference type="Google" id="ProtNLM"/>
    </source>
</evidence>
<dbReference type="OrthoDB" id="8100534at2"/>
<dbReference type="SUPFAM" id="SSF52540">
    <property type="entry name" value="P-loop containing nucleoside triphosphate hydrolases"/>
    <property type="match status" value="1"/>
</dbReference>
<evidence type="ECO:0000313" key="3">
    <source>
        <dbReference type="Proteomes" id="UP000193570"/>
    </source>
</evidence>
<organism evidence="2 3">
    <name type="scientific">Roseivivax jejudonensis</name>
    <dbReference type="NCBI Taxonomy" id="1529041"/>
    <lineage>
        <taxon>Bacteria</taxon>
        <taxon>Pseudomonadati</taxon>
        <taxon>Pseudomonadota</taxon>
        <taxon>Alphaproteobacteria</taxon>
        <taxon>Rhodobacterales</taxon>
        <taxon>Roseobacteraceae</taxon>
        <taxon>Roseivivax</taxon>
    </lineage>
</organism>
<proteinExistence type="predicted"/>